<keyword evidence="4" id="KW-0347">Helicase</keyword>
<evidence type="ECO:0000256" key="1">
    <source>
        <dbReference type="ARBA" id="ARBA00022741"/>
    </source>
</evidence>
<dbReference type="GO" id="GO:0003678">
    <property type="term" value="F:DNA helicase activity"/>
    <property type="evidence" value="ECO:0007669"/>
    <property type="project" value="TreeGrafter"/>
</dbReference>
<keyword evidence="2" id="KW-0227">DNA damage</keyword>
<feature type="domain" description="Helicase C-terminal" evidence="9">
    <location>
        <begin position="633"/>
        <end position="791"/>
    </location>
</feature>
<evidence type="ECO:0000313" key="10">
    <source>
        <dbReference type="EMBL" id="DAF42619.1"/>
    </source>
</evidence>
<dbReference type="SUPFAM" id="SSF52540">
    <property type="entry name" value="P-loop containing nucleoside triphosphate hydrolases"/>
    <property type="match status" value="1"/>
</dbReference>
<keyword evidence="5" id="KW-0067">ATP-binding</keyword>
<dbReference type="Pfam" id="PF00270">
    <property type="entry name" value="DEAD"/>
    <property type="match status" value="1"/>
</dbReference>
<evidence type="ECO:0000256" key="5">
    <source>
        <dbReference type="ARBA" id="ARBA00022840"/>
    </source>
</evidence>
<dbReference type="InterPro" id="IPR014001">
    <property type="entry name" value="Helicase_ATP-bd"/>
</dbReference>
<dbReference type="PANTHER" id="PTHR47964">
    <property type="entry name" value="ATP-DEPENDENT DNA HELICASE HOMOLOG RECG, CHLOROPLASTIC"/>
    <property type="match status" value="1"/>
</dbReference>
<dbReference type="GO" id="GO:0006281">
    <property type="term" value="P:DNA repair"/>
    <property type="evidence" value="ECO:0007669"/>
    <property type="project" value="UniProtKB-KW"/>
</dbReference>
<dbReference type="GO" id="GO:0005524">
    <property type="term" value="F:ATP binding"/>
    <property type="evidence" value="ECO:0007669"/>
    <property type="project" value="UniProtKB-KW"/>
</dbReference>
<dbReference type="GO" id="GO:0016787">
    <property type="term" value="F:hydrolase activity"/>
    <property type="evidence" value="ECO:0007669"/>
    <property type="project" value="UniProtKB-KW"/>
</dbReference>
<evidence type="ECO:0000256" key="4">
    <source>
        <dbReference type="ARBA" id="ARBA00022806"/>
    </source>
</evidence>
<proteinExistence type="predicted"/>
<dbReference type="InterPro" id="IPR001650">
    <property type="entry name" value="Helicase_C-like"/>
</dbReference>
<dbReference type="PROSITE" id="PS51194">
    <property type="entry name" value="HELICASE_CTER"/>
    <property type="match status" value="1"/>
</dbReference>
<keyword evidence="3" id="KW-0378">Hydrolase</keyword>
<dbReference type="Gene3D" id="3.40.50.300">
    <property type="entry name" value="P-loop containing nucleotide triphosphate hydrolases"/>
    <property type="match status" value="2"/>
</dbReference>
<dbReference type="InterPro" id="IPR047112">
    <property type="entry name" value="RecG/Mfd"/>
</dbReference>
<organism evidence="10">
    <name type="scientific">Siphoviridae sp. ctHip2</name>
    <dbReference type="NCBI Taxonomy" id="2827830"/>
    <lineage>
        <taxon>Viruses</taxon>
        <taxon>Duplodnaviria</taxon>
        <taxon>Heunggongvirae</taxon>
        <taxon>Uroviricota</taxon>
        <taxon>Caudoviricetes</taxon>
    </lineage>
</organism>
<evidence type="ECO:0000256" key="7">
    <source>
        <dbReference type="ARBA" id="ARBA00023204"/>
    </source>
</evidence>
<keyword evidence="6" id="KW-0238">DNA-binding</keyword>
<evidence type="ECO:0000256" key="3">
    <source>
        <dbReference type="ARBA" id="ARBA00022801"/>
    </source>
</evidence>
<dbReference type="SMART" id="SM00490">
    <property type="entry name" value="HELICc"/>
    <property type="match status" value="1"/>
</dbReference>
<dbReference type="InterPro" id="IPR027417">
    <property type="entry name" value="P-loop_NTPase"/>
</dbReference>
<dbReference type="InterPro" id="IPR011545">
    <property type="entry name" value="DEAD/DEAH_box_helicase_dom"/>
</dbReference>
<keyword evidence="7" id="KW-0234">DNA repair</keyword>
<feature type="domain" description="Helicase ATP-binding" evidence="8">
    <location>
        <begin position="439"/>
        <end position="603"/>
    </location>
</feature>
<dbReference type="SMART" id="SM00487">
    <property type="entry name" value="DEXDc"/>
    <property type="match status" value="1"/>
</dbReference>
<accession>A0A8S5RVT8</accession>
<sequence>MANIIVRANLEKDTLHLKCKKNLPNVILKELASVTETETDKGYFYEMPLLMFNCYVIYRLSLLSDKMVKYLDQSEKEYIEALASNVDEPELYLKDKSHVGIKAPALISYTKLLGIVGATHHMLTIYSIPFSRMYETIRLITSFSHPFLPKFKMSEELEAKLTEPLSNDSTIEELFNIELYDLISIKDGYQIKPEGFKKLKYYNAVDLLLSRPSYYIDRTEIFNSYNAPFGKRVFICGNIESFSANLNRNARMILNDGQRSITIDFWGASYLTKIYRPGDKVYVSLTRIGRDKFNGTQILPEEEVKSLPIVPIYRQSPRAKITTKVLTSAVQELLLRFDGSNIGHYIKHNKERLWTSLKKLHFPENVTEYDETLNNLSYIELFYMQLIFEHKKRNTEKALGIAKVTDNPKTMKEAIKNLPYELTKGEGSQEEAIKKIIQKLKEPTAENLLISADTGSGKSTIASAACLYTVDCGYQACLLGPTEILAKQLYDTFVKMISPLKDKPVVAYLSGATKAKEKKEILNAVKNGTVDVLIGTHSILNVEYNNLGLVVIDEQQKFGANQREALLDSRKDGRKIDMLSQTATPIPRTTALALYGDVELITITQKPAGRKENITQWIKKSSDTFLKELVSAEWSHIYNEIVKGHQIFIVTPAVQEKAKSASVEKTIKILTRKFPSLKIEYVHGGLDKNQQNKKIEEFRDKKTDVLIASSIIEVGIDIPNATVMLVLDAHRFGASSLHQIRGRVGRGKDQGYCYLISDADSENATRRLQSLVDSNDGFDIAMVDLGTRKEGDIFGVKQSGESTFRFCDLTDIETLSLIELAKREAKQVYDSEFRDEALRDAYIFLKQDEE</sequence>
<dbReference type="GO" id="GO:0003677">
    <property type="term" value="F:DNA binding"/>
    <property type="evidence" value="ECO:0007669"/>
    <property type="project" value="UniProtKB-KW"/>
</dbReference>
<dbReference type="PROSITE" id="PS51192">
    <property type="entry name" value="HELICASE_ATP_BIND_1"/>
    <property type="match status" value="1"/>
</dbReference>
<evidence type="ECO:0000259" key="9">
    <source>
        <dbReference type="PROSITE" id="PS51194"/>
    </source>
</evidence>
<keyword evidence="1" id="KW-0547">Nucleotide-binding</keyword>
<dbReference type="InterPro" id="IPR012340">
    <property type="entry name" value="NA-bd_OB-fold"/>
</dbReference>
<dbReference type="Pfam" id="PF00271">
    <property type="entry name" value="Helicase_C"/>
    <property type="match status" value="1"/>
</dbReference>
<protein>
    <submittedName>
        <fullName evidence="10">Chromatin remodeling complex ATPase</fullName>
    </submittedName>
</protein>
<reference evidence="10" key="1">
    <citation type="journal article" date="2021" name="Proc. Natl. Acad. Sci. U.S.A.">
        <title>A Catalog of Tens of Thousands of Viruses from Human Metagenomes Reveals Hidden Associations with Chronic Diseases.</title>
        <authorList>
            <person name="Tisza M.J."/>
            <person name="Buck C.B."/>
        </authorList>
    </citation>
    <scope>NUCLEOTIDE SEQUENCE</scope>
    <source>
        <strain evidence="10">CtHip2</strain>
    </source>
</reference>
<evidence type="ECO:0000256" key="2">
    <source>
        <dbReference type="ARBA" id="ARBA00022763"/>
    </source>
</evidence>
<evidence type="ECO:0000259" key="8">
    <source>
        <dbReference type="PROSITE" id="PS51192"/>
    </source>
</evidence>
<dbReference type="PANTHER" id="PTHR47964:SF1">
    <property type="entry name" value="ATP-DEPENDENT DNA HELICASE HOMOLOG RECG, CHLOROPLASTIC"/>
    <property type="match status" value="1"/>
</dbReference>
<dbReference type="SUPFAM" id="SSF50249">
    <property type="entry name" value="Nucleic acid-binding proteins"/>
    <property type="match status" value="1"/>
</dbReference>
<evidence type="ECO:0000256" key="6">
    <source>
        <dbReference type="ARBA" id="ARBA00023125"/>
    </source>
</evidence>
<name>A0A8S5RVT8_9CAUD</name>
<dbReference type="EMBL" id="BK032497">
    <property type="protein sequence ID" value="DAF42619.1"/>
    <property type="molecule type" value="Genomic_DNA"/>
</dbReference>